<feature type="domain" description="Response regulatory" evidence="3">
    <location>
        <begin position="9"/>
        <end position="123"/>
    </location>
</feature>
<evidence type="ECO:0000256" key="1">
    <source>
        <dbReference type="ARBA" id="ARBA00022553"/>
    </source>
</evidence>
<dbReference type="PANTHER" id="PTHR44591:SF3">
    <property type="entry name" value="RESPONSE REGULATORY DOMAIN-CONTAINING PROTEIN"/>
    <property type="match status" value="1"/>
</dbReference>
<reference evidence="4 5" key="1">
    <citation type="submission" date="2021-05" db="EMBL/GenBank/DDBJ databases">
        <title>A Polyphasic approach of four new species of the genus Ohtaekwangia: Ohtaekwangia histidinii sp. nov., Ohtaekwangia cretensis sp. nov., Ohtaekwangia indiensis sp. nov., Ohtaekwangia reichenbachii sp. nov. from diverse environment.</title>
        <authorList>
            <person name="Octaviana S."/>
        </authorList>
    </citation>
    <scope>NUCLEOTIDE SEQUENCE [LARGE SCALE GENOMIC DNA]</scope>
    <source>
        <strain evidence="4 5">PWU4</strain>
    </source>
</reference>
<dbReference type="SMART" id="SM00448">
    <property type="entry name" value="REC"/>
    <property type="match status" value="1"/>
</dbReference>
<dbReference type="Proteomes" id="UP001319200">
    <property type="component" value="Unassembled WGS sequence"/>
</dbReference>
<evidence type="ECO:0000259" key="3">
    <source>
        <dbReference type="PROSITE" id="PS50110"/>
    </source>
</evidence>
<dbReference type="PANTHER" id="PTHR44591">
    <property type="entry name" value="STRESS RESPONSE REGULATOR PROTEIN 1"/>
    <property type="match status" value="1"/>
</dbReference>
<keyword evidence="5" id="KW-1185">Reference proteome</keyword>
<name>A0AAP2DV07_9BACT</name>
<comment type="caution">
    <text evidence="4">The sequence shown here is derived from an EMBL/GenBank/DDBJ whole genome shotgun (WGS) entry which is preliminary data.</text>
</comment>
<dbReference type="SUPFAM" id="SSF52172">
    <property type="entry name" value="CheY-like"/>
    <property type="match status" value="1"/>
</dbReference>
<evidence type="ECO:0000313" key="4">
    <source>
        <dbReference type="EMBL" id="MBT1701204.1"/>
    </source>
</evidence>
<gene>
    <name evidence="4" type="ORF">KK083_30210</name>
</gene>
<proteinExistence type="predicted"/>
<dbReference type="InterPro" id="IPR050595">
    <property type="entry name" value="Bact_response_regulator"/>
</dbReference>
<dbReference type="GO" id="GO:0000160">
    <property type="term" value="P:phosphorelay signal transduction system"/>
    <property type="evidence" value="ECO:0007669"/>
    <property type="project" value="InterPro"/>
</dbReference>
<dbReference type="Pfam" id="PF00072">
    <property type="entry name" value="Response_reg"/>
    <property type="match status" value="1"/>
</dbReference>
<evidence type="ECO:0000256" key="2">
    <source>
        <dbReference type="PROSITE-ProRule" id="PRU00169"/>
    </source>
</evidence>
<dbReference type="InterPro" id="IPR001789">
    <property type="entry name" value="Sig_transdc_resp-reg_receiver"/>
</dbReference>
<accession>A0AAP2DV07</accession>
<feature type="modified residue" description="4-aspartylphosphate" evidence="2">
    <location>
        <position position="58"/>
    </location>
</feature>
<protein>
    <submittedName>
        <fullName evidence="4">Response regulator</fullName>
    </submittedName>
</protein>
<sequence>MAIKGEGVTILIVDDNVDFHTIATALFRRLGYSVKSLFVGDTLLVLSMAASCDIVLVDVDLPGDSGVDICKSIKADPRTAGIPVILISGNADIEILCPLSKSDACLLKPFSSTDIAELVKKLLGKAIETEH</sequence>
<dbReference type="EMBL" id="JAHESF010000060">
    <property type="protein sequence ID" value="MBT1701204.1"/>
    <property type="molecule type" value="Genomic_DNA"/>
</dbReference>
<dbReference type="RefSeq" id="WP_254169890.1">
    <property type="nucleotide sequence ID" value="NZ_JAHESF010000060.1"/>
</dbReference>
<dbReference type="CDD" id="cd00156">
    <property type="entry name" value="REC"/>
    <property type="match status" value="1"/>
</dbReference>
<evidence type="ECO:0000313" key="5">
    <source>
        <dbReference type="Proteomes" id="UP001319200"/>
    </source>
</evidence>
<organism evidence="4 5">
    <name type="scientific">Chryseosolibacter histidini</name>
    <dbReference type="NCBI Taxonomy" id="2782349"/>
    <lineage>
        <taxon>Bacteria</taxon>
        <taxon>Pseudomonadati</taxon>
        <taxon>Bacteroidota</taxon>
        <taxon>Cytophagia</taxon>
        <taxon>Cytophagales</taxon>
        <taxon>Chryseotaleaceae</taxon>
        <taxon>Chryseosolibacter</taxon>
    </lineage>
</organism>
<dbReference type="AlphaFoldDB" id="A0AAP2DV07"/>
<dbReference type="Gene3D" id="3.40.50.2300">
    <property type="match status" value="1"/>
</dbReference>
<dbReference type="InterPro" id="IPR011006">
    <property type="entry name" value="CheY-like_superfamily"/>
</dbReference>
<keyword evidence="1 2" id="KW-0597">Phosphoprotein</keyword>
<dbReference type="PROSITE" id="PS50110">
    <property type="entry name" value="RESPONSE_REGULATORY"/>
    <property type="match status" value="1"/>
</dbReference>